<dbReference type="EMBL" id="JAQJZL010000015">
    <property type="protein sequence ID" value="KAJ6026585.1"/>
    <property type="molecule type" value="Genomic_DNA"/>
</dbReference>
<evidence type="ECO:0000313" key="3">
    <source>
        <dbReference type="Proteomes" id="UP001219568"/>
    </source>
</evidence>
<dbReference type="InterPro" id="IPR021833">
    <property type="entry name" value="DUF3425"/>
</dbReference>
<evidence type="ECO:0000313" key="2">
    <source>
        <dbReference type="EMBL" id="KAJ6026585.1"/>
    </source>
</evidence>
<proteinExistence type="predicted"/>
<feature type="compositionally biased region" description="Low complexity" evidence="1">
    <location>
        <begin position="247"/>
        <end position="265"/>
    </location>
</feature>
<keyword evidence="3" id="KW-1185">Reference proteome</keyword>
<gene>
    <name evidence="2" type="ORF">N7460_011402</name>
</gene>
<evidence type="ECO:0000256" key="1">
    <source>
        <dbReference type="SAM" id="MobiDB-lite"/>
    </source>
</evidence>
<dbReference type="AlphaFoldDB" id="A0AAD6I0B1"/>
<accession>A0AAD6I0B1</accession>
<feature type="region of interest" description="Disordered" evidence="1">
    <location>
        <begin position="46"/>
        <end position="74"/>
    </location>
</feature>
<name>A0AAD6I0B1_PENCN</name>
<dbReference type="PANTHER" id="PTHR38116">
    <property type="entry name" value="CHROMOSOME 7, WHOLE GENOME SHOTGUN SEQUENCE"/>
    <property type="match status" value="1"/>
</dbReference>
<comment type="caution">
    <text evidence="2">The sequence shown here is derived from an EMBL/GenBank/DDBJ whole genome shotgun (WGS) entry which is preliminary data.</text>
</comment>
<dbReference type="Proteomes" id="UP001219568">
    <property type="component" value="Unassembled WGS sequence"/>
</dbReference>
<reference evidence="2" key="2">
    <citation type="submission" date="2023-01" db="EMBL/GenBank/DDBJ databases">
        <authorList>
            <person name="Petersen C."/>
        </authorList>
    </citation>
    <scope>NUCLEOTIDE SEQUENCE</scope>
    <source>
        <strain evidence="2">IBT 15450</strain>
    </source>
</reference>
<sequence>MSRKSANPDLVLPRLDEDALERKRVLNILAQRRYRKRKRERIQALESRGANHTEAPQVVPSAPATAQREPQARHAQVVPADSMEIELGLASVIQSADEAIQVNNQNPAIIPVFPQTPSSDLTAMNPIYSKTLLDDLPFEDSIYRYTPALEWENQEYQDAMTSEPKTQFLGSLPNNLDSNFDISTELQNYDASFFNFPDDRMLEVPSLTLLNAAMKVAQRLNVTELIWDMTATSPFFQRNVSQLSSTSLPSLDSLGSSPEKSSASSAQMTDLPEFDELPSHLQPTPTQRLIPHHPILDLLPWPGARDKLIQVFNLPIDMRPKSAQDQLGLVRLVYDMEDPGGEGVNIRGQDPFSPVEWEIGQLMFERWWWAFESSVVESSNYLRRKRGERALAF</sequence>
<feature type="region of interest" description="Disordered" evidence="1">
    <location>
        <begin position="247"/>
        <end position="267"/>
    </location>
</feature>
<evidence type="ECO:0008006" key="4">
    <source>
        <dbReference type="Google" id="ProtNLM"/>
    </source>
</evidence>
<dbReference type="Pfam" id="PF11905">
    <property type="entry name" value="DUF3425"/>
    <property type="match status" value="1"/>
</dbReference>
<organism evidence="2 3">
    <name type="scientific">Penicillium canescens</name>
    <dbReference type="NCBI Taxonomy" id="5083"/>
    <lineage>
        <taxon>Eukaryota</taxon>
        <taxon>Fungi</taxon>
        <taxon>Dikarya</taxon>
        <taxon>Ascomycota</taxon>
        <taxon>Pezizomycotina</taxon>
        <taxon>Eurotiomycetes</taxon>
        <taxon>Eurotiomycetidae</taxon>
        <taxon>Eurotiales</taxon>
        <taxon>Aspergillaceae</taxon>
        <taxon>Penicillium</taxon>
    </lineage>
</organism>
<reference evidence="2" key="1">
    <citation type="journal article" date="2023" name="IMA Fungus">
        <title>Comparative genomic study of the Penicillium genus elucidates a diverse pangenome and 15 lateral gene transfer events.</title>
        <authorList>
            <person name="Petersen C."/>
            <person name="Sorensen T."/>
            <person name="Nielsen M.R."/>
            <person name="Sondergaard T.E."/>
            <person name="Sorensen J.L."/>
            <person name="Fitzpatrick D.A."/>
            <person name="Frisvad J.C."/>
            <person name="Nielsen K.L."/>
        </authorList>
    </citation>
    <scope>NUCLEOTIDE SEQUENCE</scope>
    <source>
        <strain evidence="2">IBT 15450</strain>
    </source>
</reference>
<dbReference type="PANTHER" id="PTHR38116:SF9">
    <property type="entry name" value="BZIP DOMAIN-CONTAINING PROTEIN"/>
    <property type="match status" value="1"/>
</dbReference>
<protein>
    <recommendedName>
        <fullName evidence="4">BZIP domain-containing protein</fullName>
    </recommendedName>
</protein>